<evidence type="ECO:0000313" key="2">
    <source>
        <dbReference type="EMBL" id="KHQ51733.1"/>
    </source>
</evidence>
<organism evidence="2 3">
    <name type="scientific">Mameliella alba</name>
    <dbReference type="NCBI Taxonomy" id="561184"/>
    <lineage>
        <taxon>Bacteria</taxon>
        <taxon>Pseudomonadati</taxon>
        <taxon>Pseudomonadota</taxon>
        <taxon>Alphaproteobacteria</taxon>
        <taxon>Rhodobacterales</taxon>
        <taxon>Roseobacteraceae</taxon>
        <taxon>Mameliella</taxon>
    </lineage>
</organism>
<dbReference type="Proteomes" id="UP000030960">
    <property type="component" value="Unassembled WGS sequence"/>
</dbReference>
<accession>A0A0B3RYB3</accession>
<comment type="caution">
    <text evidence="2">The sequence shown here is derived from an EMBL/GenBank/DDBJ whole genome shotgun (WGS) entry which is preliminary data.</text>
</comment>
<evidence type="ECO:0000313" key="3">
    <source>
        <dbReference type="Proteomes" id="UP000030960"/>
    </source>
</evidence>
<reference evidence="2 3" key="1">
    <citation type="submission" date="2014-10" db="EMBL/GenBank/DDBJ databases">
        <title>Genome sequence of Ponticoccus sp. strain UMTAT08 isolated from clonal culture of toxic dinoflagellate Alexandrium tamiyavanichii.</title>
        <authorList>
            <person name="Gan H.Y."/>
            <person name="Muhd D.-D."/>
            <person name="Mohd Noor M.E."/>
            <person name="Yeong Y.S."/>
            <person name="Usup G."/>
        </authorList>
    </citation>
    <scope>NUCLEOTIDE SEQUENCE [LARGE SCALE GENOMIC DNA]</scope>
    <source>
        <strain evidence="2 3">UMTAT08</strain>
    </source>
</reference>
<proteinExistence type="predicted"/>
<keyword evidence="3" id="KW-1185">Reference proteome</keyword>
<gene>
    <name evidence="2" type="ORF">OA50_03634</name>
</gene>
<evidence type="ECO:0000256" key="1">
    <source>
        <dbReference type="SAM" id="MobiDB-lite"/>
    </source>
</evidence>
<dbReference type="RefSeq" id="WP_139022638.1">
    <property type="nucleotide sequence ID" value="NZ_JSUQ01000015.1"/>
</dbReference>
<dbReference type="AlphaFoldDB" id="A0A0B3RYB3"/>
<name>A0A0B3RYB3_9RHOB</name>
<dbReference type="STRING" id="561184.SAMN05216376_104193"/>
<sequence length="154" mass="17489">MHKKDIAPRMAEVWEMMPESTRTSARAEMVLVQDFLDGTRHVPEREMPALRREFDRCLARYVTPTPRAPDEAPETAAPPPPTDAEIYETVARTALSCFDTTVDGSVARADYLADQARIRGREALRGLTRNPLKRRRLMRRLEAEIAAERGKVIS</sequence>
<protein>
    <submittedName>
        <fullName evidence="2">Uncharacterized protein</fullName>
    </submittedName>
</protein>
<feature type="region of interest" description="Disordered" evidence="1">
    <location>
        <begin position="63"/>
        <end position="83"/>
    </location>
</feature>
<dbReference type="EMBL" id="JSUQ01000015">
    <property type="protein sequence ID" value="KHQ51733.1"/>
    <property type="molecule type" value="Genomic_DNA"/>
</dbReference>